<feature type="compositionally biased region" description="Low complexity" evidence="1">
    <location>
        <begin position="295"/>
        <end position="306"/>
    </location>
</feature>
<keyword evidence="2" id="KW-0812">Transmembrane</keyword>
<feature type="compositionally biased region" description="Low complexity" evidence="1">
    <location>
        <begin position="185"/>
        <end position="210"/>
    </location>
</feature>
<keyword evidence="4" id="KW-1185">Reference proteome</keyword>
<feature type="compositionally biased region" description="Polar residues" evidence="1">
    <location>
        <begin position="161"/>
        <end position="180"/>
    </location>
</feature>
<keyword evidence="2" id="KW-1133">Transmembrane helix</keyword>
<feature type="compositionally biased region" description="Basic and acidic residues" evidence="1">
    <location>
        <begin position="97"/>
        <end position="106"/>
    </location>
</feature>
<dbReference type="HOGENOM" id="CLU_468682_0_0_1"/>
<feature type="region of interest" description="Disordered" evidence="1">
    <location>
        <begin position="295"/>
        <end position="346"/>
    </location>
</feature>
<feature type="compositionally biased region" description="Low complexity" evidence="1">
    <location>
        <begin position="229"/>
        <end position="238"/>
    </location>
</feature>
<feature type="compositionally biased region" description="Low complexity" evidence="1">
    <location>
        <begin position="35"/>
        <end position="59"/>
    </location>
</feature>
<feature type="region of interest" description="Disordered" evidence="1">
    <location>
        <begin position="97"/>
        <end position="210"/>
    </location>
</feature>
<organism evidence="3 4">
    <name type="scientific">Wickerhamomyces ciferrii (strain ATCC 14091 / BCRC 22168 / CBS 111 / JCM 3599 / NBRC 0793 / NRRL Y-1031 F-60-10)</name>
    <name type="common">Yeast</name>
    <name type="synonym">Pichia ciferrii</name>
    <dbReference type="NCBI Taxonomy" id="1206466"/>
    <lineage>
        <taxon>Eukaryota</taxon>
        <taxon>Fungi</taxon>
        <taxon>Dikarya</taxon>
        <taxon>Ascomycota</taxon>
        <taxon>Saccharomycotina</taxon>
        <taxon>Saccharomycetes</taxon>
        <taxon>Phaffomycetales</taxon>
        <taxon>Wickerhamomycetaceae</taxon>
        <taxon>Wickerhamomyces</taxon>
    </lineage>
</organism>
<gene>
    <name evidence="3" type="ORF">BN7_3076</name>
</gene>
<name>K0KEG1_WICCF</name>
<feature type="transmembrane region" description="Helical" evidence="2">
    <location>
        <begin position="557"/>
        <end position="580"/>
    </location>
</feature>
<feature type="transmembrane region" description="Helical" evidence="2">
    <location>
        <begin position="518"/>
        <end position="545"/>
    </location>
</feature>
<feature type="region of interest" description="Disordered" evidence="1">
    <location>
        <begin position="1"/>
        <end position="21"/>
    </location>
</feature>
<feature type="region of interest" description="Disordered" evidence="1">
    <location>
        <begin position="229"/>
        <end position="271"/>
    </location>
</feature>
<dbReference type="InParanoid" id="K0KEG1"/>
<evidence type="ECO:0000256" key="2">
    <source>
        <dbReference type="SAM" id="Phobius"/>
    </source>
</evidence>
<dbReference type="EMBL" id="CAIF01000082">
    <property type="protein sequence ID" value="CCH43525.1"/>
    <property type="molecule type" value="Genomic_DNA"/>
</dbReference>
<dbReference type="AlphaFoldDB" id="K0KEG1"/>
<reference evidence="3 4" key="1">
    <citation type="journal article" date="2012" name="Eukaryot. Cell">
        <title>Draft genome sequence of Wickerhamomyces ciferrii NRRL Y-1031 F-60-10.</title>
        <authorList>
            <person name="Schneider J."/>
            <person name="Andrea H."/>
            <person name="Blom J."/>
            <person name="Jaenicke S."/>
            <person name="Ruckert C."/>
            <person name="Schorsch C."/>
            <person name="Szczepanowski R."/>
            <person name="Farwick M."/>
            <person name="Goesmann A."/>
            <person name="Puhler A."/>
            <person name="Schaffer S."/>
            <person name="Tauch A."/>
            <person name="Kohler T."/>
            <person name="Brinkrolf K."/>
        </authorList>
    </citation>
    <scope>NUCLEOTIDE SEQUENCE [LARGE SCALE GENOMIC DNA]</scope>
    <source>
        <strain evidence="4">ATCC 14091 / BCRC 22168 / CBS 111 / JCM 3599 / NBRC 0793 / NRRL Y-1031 F-60-10</strain>
    </source>
</reference>
<accession>K0KEG1</accession>
<sequence>MSDVSSLHPDSSHSVSTDTEESFLIRQINKSQFFNSSNSNSNSNSNSSNSYLNTTNSDSNSKRSTGKSFFRESFIDENGTNKPFNIYQDVINENEVHNDHGHKNTELSRASSLNRTSSNPNTSNILADLDGNKTHSRSGSLKNITLSRSNSFQNHKRNKSRASINRSSSKTSIKRNSLGSINMLIPQPQNNSSNSNINSPSESTISSFSQTKNHQSIFGPNYNFQIYNNNNYNNNYNNPSSQTPELPPPKFEFRDSNGQINEDENEEPYNRESAYRERIISAYATNFDEYALTPEQEQQGKQPEPQMLEPVPNHQFKEPMLPQKGPQKKPSQSTFASSKSSNSTRRSILEYEFSRKKSPGLHPLMLHDNGSTQSSDGEVKIQNVNTIARRGLGFSIVGIVPSIHSAKSPTMPGFDIVDDKDDIDAHPKKELKEKDLQRIKDQQFKMFKNSHKSPYDINNEPIELKEKQNKTYFRESFDGSDTDISSYYDDDLLLKKIHRYRSNKSLNRNVQTKRADTMAWIIFLISFIVPPLFFFLGFGLLDQFIGRITPNIKKISLIVGMLVLLTSLACIGIGFGVGLASL</sequence>
<keyword evidence="2" id="KW-0472">Membrane</keyword>
<feature type="compositionally biased region" description="Polar residues" evidence="1">
    <location>
        <begin position="107"/>
        <end position="125"/>
    </location>
</feature>
<proteinExistence type="predicted"/>
<feature type="compositionally biased region" description="Polar residues" evidence="1">
    <location>
        <begin position="137"/>
        <end position="153"/>
    </location>
</feature>
<feature type="compositionally biased region" description="Low complexity" evidence="1">
    <location>
        <begin position="331"/>
        <end position="346"/>
    </location>
</feature>
<feature type="compositionally biased region" description="Low complexity" evidence="1">
    <location>
        <begin position="1"/>
        <end position="16"/>
    </location>
</feature>
<feature type="region of interest" description="Disordered" evidence="1">
    <location>
        <begin position="34"/>
        <end position="65"/>
    </location>
</feature>
<evidence type="ECO:0000313" key="3">
    <source>
        <dbReference type="EMBL" id="CCH43525.1"/>
    </source>
</evidence>
<evidence type="ECO:0000313" key="4">
    <source>
        <dbReference type="Proteomes" id="UP000009328"/>
    </source>
</evidence>
<protein>
    <submittedName>
        <fullName evidence="3">Membrane protein</fullName>
    </submittedName>
</protein>
<comment type="caution">
    <text evidence="3">The sequence shown here is derived from an EMBL/GenBank/DDBJ whole genome shotgun (WGS) entry which is preliminary data.</text>
</comment>
<dbReference type="Proteomes" id="UP000009328">
    <property type="component" value="Unassembled WGS sequence"/>
</dbReference>
<evidence type="ECO:0000256" key="1">
    <source>
        <dbReference type="SAM" id="MobiDB-lite"/>
    </source>
</evidence>